<gene>
    <name evidence="1" type="ORF">ACAOBT_LOCUS31046</name>
</gene>
<reference evidence="1" key="1">
    <citation type="submission" date="2022-03" db="EMBL/GenBank/DDBJ databases">
        <authorList>
            <person name="Sayadi A."/>
        </authorList>
    </citation>
    <scope>NUCLEOTIDE SEQUENCE</scope>
</reference>
<protein>
    <submittedName>
        <fullName evidence="1">Uncharacterized protein</fullName>
    </submittedName>
</protein>
<comment type="caution">
    <text evidence="1">The sequence shown here is derived from an EMBL/GenBank/DDBJ whole genome shotgun (WGS) entry which is preliminary data.</text>
</comment>
<dbReference type="Proteomes" id="UP001152888">
    <property type="component" value="Unassembled WGS sequence"/>
</dbReference>
<dbReference type="AlphaFoldDB" id="A0A9P0MC84"/>
<evidence type="ECO:0000313" key="1">
    <source>
        <dbReference type="EMBL" id="CAH2009691.1"/>
    </source>
</evidence>
<name>A0A9P0MC84_ACAOB</name>
<organism evidence="1 2">
    <name type="scientific">Acanthoscelides obtectus</name>
    <name type="common">Bean weevil</name>
    <name type="synonym">Bruchus obtectus</name>
    <dbReference type="NCBI Taxonomy" id="200917"/>
    <lineage>
        <taxon>Eukaryota</taxon>
        <taxon>Metazoa</taxon>
        <taxon>Ecdysozoa</taxon>
        <taxon>Arthropoda</taxon>
        <taxon>Hexapoda</taxon>
        <taxon>Insecta</taxon>
        <taxon>Pterygota</taxon>
        <taxon>Neoptera</taxon>
        <taxon>Endopterygota</taxon>
        <taxon>Coleoptera</taxon>
        <taxon>Polyphaga</taxon>
        <taxon>Cucujiformia</taxon>
        <taxon>Chrysomeloidea</taxon>
        <taxon>Chrysomelidae</taxon>
        <taxon>Bruchinae</taxon>
        <taxon>Bruchini</taxon>
        <taxon>Acanthoscelides</taxon>
    </lineage>
</organism>
<proteinExistence type="predicted"/>
<dbReference type="EMBL" id="CAKOFQ010007905">
    <property type="protein sequence ID" value="CAH2009691.1"/>
    <property type="molecule type" value="Genomic_DNA"/>
</dbReference>
<accession>A0A9P0MC84</accession>
<keyword evidence="2" id="KW-1185">Reference proteome</keyword>
<evidence type="ECO:0000313" key="2">
    <source>
        <dbReference type="Proteomes" id="UP001152888"/>
    </source>
</evidence>
<sequence length="79" mass="8926">MAVRIDSFSSVAQVLLEVRDDGTLSYIPYLRGDMVVCERKNLIPMNLCCLVVMSGHYQDLHVKHPVSCVATQTNNFVKR</sequence>